<evidence type="ECO:0000313" key="2">
    <source>
        <dbReference type="Proteomes" id="UP000261380"/>
    </source>
</evidence>
<protein>
    <submittedName>
        <fullName evidence="1">Uncharacterized protein</fullName>
    </submittedName>
</protein>
<name>A0A3B5MXV5_9TELE</name>
<reference evidence="1" key="1">
    <citation type="submission" date="2025-08" db="UniProtKB">
        <authorList>
            <consortium name="Ensembl"/>
        </authorList>
    </citation>
    <scope>IDENTIFICATION</scope>
</reference>
<dbReference type="Ensembl" id="ENSXCOT00000025229.1">
    <property type="protein sequence ID" value="ENSXCOP00000024925.1"/>
    <property type="gene ID" value="ENSXCOG00000018609.1"/>
</dbReference>
<accession>A0A3B5MXV5</accession>
<sequence length="93" mass="10789">NGIYWPKFVVHSLNLALMAIHIIQRAENSLMLSTGACFGVCRYKPDTARSPIDQTLVLKWFQKLRVCHIFSFMFIEDVFSFQLNVFVAHIKII</sequence>
<dbReference type="AlphaFoldDB" id="A0A3B5MXV5"/>
<proteinExistence type="predicted"/>
<evidence type="ECO:0000313" key="1">
    <source>
        <dbReference type="Ensembl" id="ENSXCOP00000024925.1"/>
    </source>
</evidence>
<dbReference type="Proteomes" id="UP000261380">
    <property type="component" value="Unplaced"/>
</dbReference>
<keyword evidence="2" id="KW-1185">Reference proteome</keyword>
<reference evidence="1" key="2">
    <citation type="submission" date="2025-09" db="UniProtKB">
        <authorList>
            <consortium name="Ensembl"/>
        </authorList>
    </citation>
    <scope>IDENTIFICATION</scope>
</reference>
<organism evidence="1 2">
    <name type="scientific">Xiphophorus couchianus</name>
    <name type="common">Monterrey platyfish</name>
    <dbReference type="NCBI Taxonomy" id="32473"/>
    <lineage>
        <taxon>Eukaryota</taxon>
        <taxon>Metazoa</taxon>
        <taxon>Chordata</taxon>
        <taxon>Craniata</taxon>
        <taxon>Vertebrata</taxon>
        <taxon>Euteleostomi</taxon>
        <taxon>Actinopterygii</taxon>
        <taxon>Neopterygii</taxon>
        <taxon>Teleostei</taxon>
        <taxon>Neoteleostei</taxon>
        <taxon>Acanthomorphata</taxon>
        <taxon>Ovalentaria</taxon>
        <taxon>Atherinomorphae</taxon>
        <taxon>Cyprinodontiformes</taxon>
        <taxon>Poeciliidae</taxon>
        <taxon>Poeciliinae</taxon>
        <taxon>Xiphophorus</taxon>
    </lineage>
</organism>